<dbReference type="SUPFAM" id="SSF55347">
    <property type="entry name" value="Glyceraldehyde-3-phosphate dehydrogenase-like, C-terminal domain"/>
    <property type="match status" value="1"/>
</dbReference>
<proteinExistence type="predicted"/>
<dbReference type="Gene3D" id="3.40.50.720">
    <property type="entry name" value="NAD(P)-binding Rossmann-like Domain"/>
    <property type="match status" value="1"/>
</dbReference>
<organism evidence="5 6">
    <name type="scientific">Lacisediminihabitans profunda</name>
    <dbReference type="NCBI Taxonomy" id="2594790"/>
    <lineage>
        <taxon>Bacteria</taxon>
        <taxon>Bacillati</taxon>
        <taxon>Actinomycetota</taxon>
        <taxon>Actinomycetes</taxon>
        <taxon>Micrococcales</taxon>
        <taxon>Microbacteriaceae</taxon>
        <taxon>Lacisediminihabitans</taxon>
    </lineage>
</organism>
<feature type="domain" description="Gfo/Idh/MocA-like oxidoreductase N-terminal" evidence="3">
    <location>
        <begin position="8"/>
        <end position="122"/>
    </location>
</feature>
<dbReference type="Pfam" id="PF22725">
    <property type="entry name" value="GFO_IDH_MocA_C3"/>
    <property type="match status" value="1"/>
</dbReference>
<dbReference type="RefSeq" id="WP_147783523.1">
    <property type="nucleotide sequence ID" value="NZ_VRMG01000007.1"/>
</dbReference>
<evidence type="ECO:0000313" key="6">
    <source>
        <dbReference type="Proteomes" id="UP000321379"/>
    </source>
</evidence>
<dbReference type="PANTHER" id="PTHR43818">
    <property type="entry name" value="BCDNA.GH03377"/>
    <property type="match status" value="1"/>
</dbReference>
<dbReference type="PANTHER" id="PTHR43818:SF11">
    <property type="entry name" value="BCDNA.GH03377"/>
    <property type="match status" value="1"/>
</dbReference>
<dbReference type="GO" id="GO:0016491">
    <property type="term" value="F:oxidoreductase activity"/>
    <property type="evidence" value="ECO:0007669"/>
    <property type="project" value="UniProtKB-KW"/>
</dbReference>
<dbReference type="Gene3D" id="3.30.360.10">
    <property type="entry name" value="Dihydrodipicolinate Reductase, domain 2"/>
    <property type="match status" value="1"/>
</dbReference>
<keyword evidence="6" id="KW-1185">Reference proteome</keyword>
<dbReference type="Pfam" id="PF01408">
    <property type="entry name" value="GFO_IDH_MocA"/>
    <property type="match status" value="1"/>
</dbReference>
<dbReference type="Proteomes" id="UP000321379">
    <property type="component" value="Unassembled WGS sequence"/>
</dbReference>
<reference evidence="5 6" key="1">
    <citation type="submission" date="2019-08" db="EMBL/GenBank/DDBJ databases">
        <title>Bacterial whole genome sequence for Glaciihabitans sp. CHu50b-6-2.</title>
        <authorList>
            <person name="Jin L."/>
        </authorList>
    </citation>
    <scope>NUCLEOTIDE SEQUENCE [LARGE SCALE GENOMIC DNA]</scope>
    <source>
        <strain evidence="5 6">CHu50b-6-2</strain>
    </source>
</reference>
<protein>
    <submittedName>
        <fullName evidence="5">Gfo/Idh/MocA family oxidoreductase</fullName>
    </submittedName>
</protein>
<evidence type="ECO:0000256" key="2">
    <source>
        <dbReference type="ARBA" id="ARBA00023027"/>
    </source>
</evidence>
<evidence type="ECO:0000259" key="3">
    <source>
        <dbReference type="Pfam" id="PF01408"/>
    </source>
</evidence>
<evidence type="ECO:0000313" key="5">
    <source>
        <dbReference type="EMBL" id="TXN30339.1"/>
    </source>
</evidence>
<evidence type="ECO:0000259" key="4">
    <source>
        <dbReference type="Pfam" id="PF22725"/>
    </source>
</evidence>
<dbReference type="InterPro" id="IPR055170">
    <property type="entry name" value="GFO_IDH_MocA-like_dom"/>
</dbReference>
<feature type="domain" description="GFO/IDH/MocA-like oxidoreductase" evidence="4">
    <location>
        <begin position="134"/>
        <end position="267"/>
    </location>
</feature>
<accession>A0A5C8UPX1</accession>
<dbReference type="EMBL" id="VRMG01000007">
    <property type="protein sequence ID" value="TXN30339.1"/>
    <property type="molecule type" value="Genomic_DNA"/>
</dbReference>
<dbReference type="GO" id="GO:0000166">
    <property type="term" value="F:nucleotide binding"/>
    <property type="evidence" value="ECO:0007669"/>
    <property type="project" value="InterPro"/>
</dbReference>
<dbReference type="AlphaFoldDB" id="A0A5C8UPX1"/>
<dbReference type="InterPro" id="IPR000683">
    <property type="entry name" value="Gfo/Idh/MocA-like_OxRdtase_N"/>
</dbReference>
<comment type="caution">
    <text evidence="5">The sequence shown here is derived from an EMBL/GenBank/DDBJ whole genome shotgun (WGS) entry which is preliminary data.</text>
</comment>
<dbReference type="SUPFAM" id="SSF51735">
    <property type="entry name" value="NAD(P)-binding Rossmann-fold domains"/>
    <property type="match status" value="1"/>
</dbReference>
<evidence type="ECO:0000256" key="1">
    <source>
        <dbReference type="ARBA" id="ARBA00023002"/>
    </source>
</evidence>
<gene>
    <name evidence="5" type="ORF">FVP33_10005</name>
</gene>
<dbReference type="InterPro" id="IPR036291">
    <property type="entry name" value="NAD(P)-bd_dom_sf"/>
</dbReference>
<sequence length="368" mass="38636">MTRTGRVGVGVIGAGVISREYLDNLTTFPDLEVLFVADIDLDRARAQAEKYGVAASGTVAELLAHPDIEIVVNLTLPANHVDVALAALAAGKNVWTEKPFALDRESGRRLLDEAERLGLRVATAPDTFLGAGLQSALRLIADGSVGTPLTALALMQSPGPESWHPNPEFLFQTGGGPLFDIGPYYITTLVQVFGPVRRVTAVGSTSRPVRVIGSGPRAGTEFPVTVPSHHGALIEFENGASAQTIFSFESHRKRAGFVEVSGTKATLQFPDPNTFDGDSVIFDGTDDDGRAVAATGSFATRGTGVAELAQAIRSGGPERASGAQGFHVLDVMVSIAESAERGETVSVESSFEKASLVPADWNPTVATL</sequence>
<dbReference type="InterPro" id="IPR050463">
    <property type="entry name" value="Gfo/Idh/MocA_oxidrdct_glycsds"/>
</dbReference>
<keyword evidence="1" id="KW-0560">Oxidoreductase</keyword>
<name>A0A5C8UPX1_9MICO</name>
<keyword evidence="2" id="KW-0520">NAD</keyword>